<feature type="compositionally biased region" description="Acidic residues" evidence="1">
    <location>
        <begin position="408"/>
        <end position="418"/>
    </location>
</feature>
<feature type="compositionally biased region" description="Basic and acidic residues" evidence="1">
    <location>
        <begin position="1757"/>
        <end position="1767"/>
    </location>
</feature>
<feature type="compositionally biased region" description="Low complexity" evidence="1">
    <location>
        <begin position="1582"/>
        <end position="1602"/>
    </location>
</feature>
<feature type="compositionally biased region" description="Polar residues" evidence="1">
    <location>
        <begin position="1061"/>
        <end position="1087"/>
    </location>
</feature>
<feature type="compositionally biased region" description="Basic and acidic residues" evidence="1">
    <location>
        <begin position="936"/>
        <end position="947"/>
    </location>
</feature>
<feature type="compositionally biased region" description="Low complexity" evidence="1">
    <location>
        <begin position="175"/>
        <end position="188"/>
    </location>
</feature>
<feature type="compositionally biased region" description="Low complexity" evidence="1">
    <location>
        <begin position="1660"/>
        <end position="1672"/>
    </location>
</feature>
<proteinExistence type="predicted"/>
<feature type="region of interest" description="Disordered" evidence="1">
    <location>
        <begin position="1757"/>
        <end position="1799"/>
    </location>
</feature>
<feature type="compositionally biased region" description="Low complexity" evidence="1">
    <location>
        <begin position="1097"/>
        <end position="1116"/>
    </location>
</feature>
<feature type="region of interest" description="Disordered" evidence="1">
    <location>
        <begin position="1"/>
        <end position="41"/>
    </location>
</feature>
<feature type="compositionally biased region" description="Polar residues" evidence="1">
    <location>
        <begin position="245"/>
        <end position="265"/>
    </location>
</feature>
<name>A0A0L6UWM1_9BASI</name>
<feature type="region of interest" description="Disordered" evidence="1">
    <location>
        <begin position="305"/>
        <end position="356"/>
    </location>
</feature>
<feature type="region of interest" description="Disordered" evidence="1">
    <location>
        <begin position="396"/>
        <end position="423"/>
    </location>
</feature>
<feature type="region of interest" description="Disordered" evidence="1">
    <location>
        <begin position="897"/>
        <end position="984"/>
    </location>
</feature>
<feature type="compositionally biased region" description="Basic and acidic residues" evidence="1">
    <location>
        <begin position="1555"/>
        <end position="1571"/>
    </location>
</feature>
<sequence>MSGPNSYRPRHSHPINGLSLIPQHVLNSNRNTPSPRLSRPAIDPYKAFTANDLDGFVDSITSKIRNALLGQTPTDPQPKTKPHSRTSDVFGKLQSIPPFNSPDLGLAPAPSGSNNQSSQNPPGITVPAEEIDDDSDDNHEDSIQPRRKTHPHIEVNSDDDIRISSPHDSQAVQNGTSQVSSRGNSSSGDDSDDPDVSSVSNHAGSESSGDRRPASQDLNPDALSYLNKSESPVREDFVSIDDSGEQSVSSMRNSSHSQQTSSKPKSSGVHRPSPIEDEAAREDLLETDSNSSSIFIQLHRSSSKLPASHISFAPSAQPTHSNESSDDREDVDSENVDEFEDEDEDSDGSDDDVAVDDLKLDGDEYDLELNGENMGVDDQVADIAVNLNGEGVEAVKSPQMVGRPRELEDGEIEEDEIEPNQNDPQDLLAADILVAEPFIPIYENIQNRNQSPHPKFESSLNSGSDPGPEDTQHFGNEQATVDVDWSPIRDQNPSHLPEPRSSPSRALRQNQHQSPNCPDSNGSHSQLVQDDHLLPINSAPTSPLAPNEPKIRSGSSSHSLPIELEGATHQREASPRATSSKCDTTELQSVSSKNENLPKDQEEQTEDDNDLFEGDKDLRLHRLGVGKSRSHDSNRKEDESCPAVEPTDEVEDRFSSIEKQLETYMARTEEPQLTEGEEKIQRAIAEPPHPSSISNSTVVTNSESATVNVVVQYPSQVDRQVVQNSIRPNADRDVNLPASSDEILPPAEDTLMSTAEETQSRSSTPDQNQNRAVRPSLDVLWGELSPVEGLSQVAQETRMNEVTFFPLKQSDSEIFNSASWTPALSTSISSDDHRASTGLYGSTEIKYSIISLTLPQRSNVRQTLNFDEDIESTVEPPSDGHDEMNVEDYDMLASSLIDGNSDVGVTDPENLPDQVIRKEDAKVVPSDSFLPSSRDQTGEDKLQDEKPSVAVGADTNPSVQSTQPALSPSEDPVGVQSPPKASNSVLNESDMLLSQFLNCSSDEADGSNLDDPPATDLPAPVVPFVPAVTFATSPPTEMTRSERFDDPTATENPPPFDMMINVQQTSSAFEPQTPRTSTTVGHQTSSESSEKHLSRGSAYSAPSSVVSSDAASVPASVAPPPPLHNPSMGAPTEAVGLSNQMTRRSSIDSSTHAEPPSPSTSTRHRSAPITQEQVNAPGLPHIEAAEIASPSSSGLPDPLRSPPLLIQPSISTRLAEIDNPASRASSMVAFPPSSSCSNALEGSHMSIDTSQRDASPQFDPRLLLPDPIATPLSVSIPAIKLEDLPTDCLSIERHRLANSSAASQAATSPRFEKFQSTVSPATQTSDALIERNLQAVDEVDTSDRKASSASPTHNTTPARHDRADDAVSQHSGKALDKDKGGEPSPEPPLSFVASPIQPTEDAIGCEKDVTKFADPVAVPSFKILTETPDKNPLSIADPVVEPTDFELYSTPGETIDPQRNIGHESTTNEVTKSIADAEPDPAVSVEVEPDLAINGEADPLADAKQEPNSDGVQNPLEVVEPTGPSFQPGSITRNKRKRSIPAKGPTVTARPPEIVAKEQGELDREAQLREILRKRRARRPSTPDAAPQPKQAKKQQTASQTPPTIETKKKKNVVKRDANRSKGEASFEGEVELNLPSDATEADARTPPVRSRLPRAAKRSSLAPNSPSNLNAGDELSNSLVGFERDDPSLHVQHGRKSSRHSRSTASPIPPASTVSVMIPQLRQEDMVPKLRLHQHNSKSKSSLFGCQADHHQALEGSYQHDTDSTESKPAVVGARTGRRKQSEGTEGRALPPPSLPPVTRSHCHFIRLQFPKDADRRFDTFLVPQCATGDEEIKKKMKGLQMIEDDNLTGEEQSRGIRIGPDGHKHADERSEHPSLLTLKSEYSNFAVDDETLNILIDIFGLSLIQDGQVEVLLPKKLGRQSLIY</sequence>
<feature type="compositionally biased region" description="Low complexity" evidence="1">
    <location>
        <begin position="107"/>
        <end position="123"/>
    </location>
</feature>
<feature type="compositionally biased region" description="Polar residues" evidence="1">
    <location>
        <begin position="576"/>
        <end position="595"/>
    </location>
</feature>
<dbReference type="EMBL" id="LAVV01008391">
    <property type="protein sequence ID" value="KNZ52918.1"/>
    <property type="molecule type" value="Genomic_DNA"/>
</dbReference>
<feature type="region of interest" description="Disordered" evidence="1">
    <location>
        <begin position="1299"/>
        <end position="1390"/>
    </location>
</feature>
<feature type="compositionally biased region" description="Basic and acidic residues" evidence="1">
    <location>
        <begin position="1358"/>
        <end position="1381"/>
    </location>
</feature>
<dbReference type="STRING" id="27349.A0A0L6UWM1"/>
<feature type="compositionally biased region" description="Polar residues" evidence="1">
    <location>
        <begin position="1314"/>
        <end position="1326"/>
    </location>
</feature>
<dbReference type="VEuPathDB" id="FungiDB:VP01_33g11"/>
<evidence type="ECO:0000313" key="2">
    <source>
        <dbReference type="EMBL" id="KNZ52918.1"/>
    </source>
</evidence>
<feature type="region of interest" description="Disordered" evidence="1">
    <location>
        <begin position="67"/>
        <end position="288"/>
    </location>
</feature>
<feature type="compositionally biased region" description="Polar residues" evidence="1">
    <location>
        <begin position="25"/>
        <end position="35"/>
    </location>
</feature>
<feature type="compositionally biased region" description="Polar residues" evidence="1">
    <location>
        <begin position="501"/>
        <end position="528"/>
    </location>
</feature>
<feature type="compositionally biased region" description="Polar residues" evidence="1">
    <location>
        <begin position="1137"/>
        <end position="1152"/>
    </location>
</feature>
<feature type="compositionally biased region" description="Polar residues" evidence="1">
    <location>
        <begin position="955"/>
        <end position="966"/>
    </location>
</feature>
<evidence type="ECO:0000256" key="1">
    <source>
        <dbReference type="SAM" id="MobiDB-lite"/>
    </source>
</evidence>
<keyword evidence="3" id="KW-1185">Reference proteome</keyword>
<feature type="region of interest" description="Disordered" evidence="1">
    <location>
        <begin position="1030"/>
        <end position="1168"/>
    </location>
</feature>
<comment type="caution">
    <text evidence="2">The sequence shown here is derived from an EMBL/GenBank/DDBJ whole genome shotgun (WGS) entry which is preliminary data.</text>
</comment>
<gene>
    <name evidence="2" type="ORF">VP01_33g11</name>
</gene>
<organism evidence="2 3">
    <name type="scientific">Puccinia sorghi</name>
    <dbReference type="NCBI Taxonomy" id="27349"/>
    <lineage>
        <taxon>Eukaryota</taxon>
        <taxon>Fungi</taxon>
        <taxon>Dikarya</taxon>
        <taxon>Basidiomycota</taxon>
        <taxon>Pucciniomycotina</taxon>
        <taxon>Pucciniomycetes</taxon>
        <taxon>Pucciniales</taxon>
        <taxon>Pucciniaceae</taxon>
        <taxon>Puccinia</taxon>
    </lineage>
</organism>
<feature type="compositionally biased region" description="Basic and acidic residues" evidence="1">
    <location>
        <begin position="629"/>
        <end position="639"/>
    </location>
</feature>
<feature type="compositionally biased region" description="Basic and acidic residues" evidence="1">
    <location>
        <begin position="151"/>
        <end position="162"/>
    </location>
</feature>
<feature type="compositionally biased region" description="Polar residues" evidence="1">
    <location>
        <begin position="444"/>
        <end position="464"/>
    </location>
</feature>
<feature type="region of interest" description="Disordered" evidence="1">
    <location>
        <begin position="444"/>
        <end position="653"/>
    </location>
</feature>
<protein>
    <submittedName>
        <fullName evidence="2">Uncharacterized protein</fullName>
    </submittedName>
</protein>
<accession>A0A0L6UWM1</accession>
<feature type="compositionally biased region" description="Acidic residues" evidence="1">
    <location>
        <begin position="324"/>
        <end position="355"/>
    </location>
</feature>
<dbReference type="Proteomes" id="UP000037035">
    <property type="component" value="Unassembled WGS sequence"/>
</dbReference>
<feature type="compositionally biased region" description="Basic residues" evidence="1">
    <location>
        <begin position="1693"/>
        <end position="1703"/>
    </location>
</feature>
<feature type="compositionally biased region" description="Acidic residues" evidence="1">
    <location>
        <begin position="603"/>
        <end position="612"/>
    </location>
</feature>
<feature type="region of interest" description="Disordered" evidence="1">
    <location>
        <begin position="1445"/>
        <end position="1717"/>
    </location>
</feature>
<feature type="region of interest" description="Disordered" evidence="1">
    <location>
        <begin position="1851"/>
        <end position="1874"/>
    </location>
</feature>
<feature type="compositionally biased region" description="Polar residues" evidence="1">
    <location>
        <begin position="751"/>
        <end position="771"/>
    </location>
</feature>
<feature type="compositionally biased region" description="Basic and acidic residues" evidence="1">
    <location>
        <begin position="1614"/>
        <end position="1625"/>
    </location>
</feature>
<feature type="compositionally biased region" description="Low complexity" evidence="1">
    <location>
        <begin position="1299"/>
        <end position="1308"/>
    </location>
</feature>
<evidence type="ECO:0000313" key="3">
    <source>
        <dbReference type="Proteomes" id="UP000037035"/>
    </source>
</evidence>
<feature type="compositionally biased region" description="Acidic residues" evidence="1">
    <location>
        <begin position="129"/>
        <end position="139"/>
    </location>
</feature>
<dbReference type="OrthoDB" id="2502581at2759"/>
<reference evidence="2 3" key="1">
    <citation type="submission" date="2015-08" db="EMBL/GenBank/DDBJ databases">
        <title>Next Generation Sequencing and Analysis of the Genome of Puccinia sorghi L Schw, the Causal Agent of Maize Common Rust.</title>
        <authorList>
            <person name="Rochi L."/>
            <person name="Burguener G."/>
            <person name="Darino M."/>
            <person name="Turjanski A."/>
            <person name="Kreff E."/>
            <person name="Dieguez M.J."/>
            <person name="Sacco F."/>
        </authorList>
    </citation>
    <scope>NUCLEOTIDE SEQUENCE [LARGE SCALE GENOMIC DNA]</scope>
    <source>
        <strain evidence="2 3">RO10H11247</strain>
    </source>
</reference>
<feature type="compositionally biased region" description="Polar residues" evidence="1">
    <location>
        <begin position="1347"/>
        <end position="1357"/>
    </location>
</feature>
<feature type="compositionally biased region" description="Basic and acidic residues" evidence="1">
    <location>
        <begin position="1862"/>
        <end position="1874"/>
    </location>
</feature>
<feature type="region of interest" description="Disordered" evidence="1">
    <location>
        <begin position="723"/>
        <end position="772"/>
    </location>
</feature>